<dbReference type="Gene3D" id="3.30.590.20">
    <property type="match status" value="1"/>
</dbReference>
<dbReference type="InterPro" id="IPR014746">
    <property type="entry name" value="Gln_synth/guanido_kin_cat_dom"/>
</dbReference>
<evidence type="ECO:0000313" key="6">
    <source>
        <dbReference type="EMBL" id="PSL39332.1"/>
    </source>
</evidence>
<dbReference type="NCBIfam" id="TIGR02050">
    <property type="entry name" value="gshA_cyan_rel"/>
    <property type="match status" value="1"/>
</dbReference>
<dbReference type="Pfam" id="PF04107">
    <property type="entry name" value="GCS2"/>
    <property type="match status" value="1"/>
</dbReference>
<dbReference type="OrthoDB" id="9769628at2"/>
<dbReference type="Proteomes" id="UP000241203">
    <property type="component" value="Unassembled WGS sequence"/>
</dbReference>
<keyword evidence="1 5" id="KW-0436">Ligase</keyword>
<evidence type="ECO:0000313" key="8">
    <source>
        <dbReference type="Proteomes" id="UP000241203"/>
    </source>
</evidence>
<organism evidence="6 8">
    <name type="scientific">Labedella gwakjiensis</name>
    <dbReference type="NCBI Taxonomy" id="390269"/>
    <lineage>
        <taxon>Bacteria</taxon>
        <taxon>Bacillati</taxon>
        <taxon>Actinomycetota</taxon>
        <taxon>Actinomycetes</taxon>
        <taxon>Micrococcales</taxon>
        <taxon>Microbacteriaceae</taxon>
        <taxon>Labedella</taxon>
    </lineage>
</organism>
<dbReference type="InterPro" id="IPR006336">
    <property type="entry name" value="GCS2"/>
</dbReference>
<accession>A0A2P8GZE4</accession>
<comment type="function">
    <text evidence="5">ATP-dependent carboxylate-amine ligase which exhibits weak glutamate--cysteine ligase activity.</text>
</comment>
<keyword evidence="9" id="KW-1185">Reference proteome</keyword>
<dbReference type="GO" id="GO:0042398">
    <property type="term" value="P:modified amino acid biosynthetic process"/>
    <property type="evidence" value="ECO:0007669"/>
    <property type="project" value="InterPro"/>
</dbReference>
<name>A0A2P8GZE4_9MICO</name>
<evidence type="ECO:0000256" key="3">
    <source>
        <dbReference type="ARBA" id="ARBA00022840"/>
    </source>
</evidence>
<dbReference type="NCBIfam" id="NF010041">
    <property type="entry name" value="PRK13517.1-1"/>
    <property type="match status" value="1"/>
</dbReference>
<keyword evidence="2 5" id="KW-0547">Nucleotide-binding</keyword>
<dbReference type="RefSeq" id="WP_106564213.1">
    <property type="nucleotide sequence ID" value="NZ_PYAU01000001.1"/>
</dbReference>
<dbReference type="HAMAP" id="MF_01609">
    <property type="entry name" value="Glu_cys_ligase_2"/>
    <property type="match status" value="1"/>
</dbReference>
<evidence type="ECO:0000313" key="7">
    <source>
        <dbReference type="EMBL" id="RUQ86250.1"/>
    </source>
</evidence>
<evidence type="ECO:0000256" key="5">
    <source>
        <dbReference type="HAMAP-Rule" id="MF_01609"/>
    </source>
</evidence>
<dbReference type="GO" id="GO:0005524">
    <property type="term" value="F:ATP binding"/>
    <property type="evidence" value="ECO:0007669"/>
    <property type="project" value="UniProtKB-KW"/>
</dbReference>
<dbReference type="PANTHER" id="PTHR36510">
    <property type="entry name" value="GLUTAMATE--CYSTEINE LIGASE 2-RELATED"/>
    <property type="match status" value="1"/>
</dbReference>
<reference evidence="7 9" key="2">
    <citation type="submission" date="2018-12" db="EMBL/GenBank/DDBJ databases">
        <authorList>
            <person name="hu s."/>
            <person name="Xu Y."/>
            <person name="Xu B."/>
            <person name="Li F."/>
        </authorList>
    </citation>
    <scope>NUCLEOTIDE SEQUENCE [LARGE SCALE GENOMIC DNA]</scope>
    <source>
        <strain evidence="7 9">KSW2-17</strain>
    </source>
</reference>
<comment type="caution">
    <text evidence="6">The sequence shown here is derived from an EMBL/GenBank/DDBJ whole genome shotgun (WGS) entry which is preliminary data.</text>
</comment>
<dbReference type="InterPro" id="IPR011793">
    <property type="entry name" value="YbdK"/>
</dbReference>
<evidence type="ECO:0000256" key="1">
    <source>
        <dbReference type="ARBA" id="ARBA00022598"/>
    </source>
</evidence>
<protein>
    <recommendedName>
        <fullName evidence="5">Putative glutamate--cysteine ligase 2</fullName>
        <ecNumber evidence="5">6.3.2.2</ecNumber>
    </recommendedName>
    <alternativeName>
        <fullName evidence="5">Gamma-glutamylcysteine synthetase 2</fullName>
        <shortName evidence="5">GCS 2</shortName>
        <shortName evidence="5">Gamma-GCS 2</shortName>
    </alternativeName>
</protein>
<reference evidence="6 8" key="1">
    <citation type="submission" date="2018-03" db="EMBL/GenBank/DDBJ databases">
        <title>Genomic Encyclopedia of Archaeal and Bacterial Type Strains, Phase II (KMG-II): from individual species to whole genera.</title>
        <authorList>
            <person name="Goeker M."/>
        </authorList>
    </citation>
    <scope>NUCLEOTIDE SEQUENCE [LARGE SCALE GENOMIC DNA]</scope>
    <source>
        <strain evidence="6 8">DSM 21548</strain>
    </source>
</reference>
<comment type="catalytic activity">
    <reaction evidence="4 5">
        <text>L-cysteine + L-glutamate + ATP = gamma-L-glutamyl-L-cysteine + ADP + phosphate + H(+)</text>
        <dbReference type="Rhea" id="RHEA:13285"/>
        <dbReference type="ChEBI" id="CHEBI:15378"/>
        <dbReference type="ChEBI" id="CHEBI:29985"/>
        <dbReference type="ChEBI" id="CHEBI:30616"/>
        <dbReference type="ChEBI" id="CHEBI:35235"/>
        <dbReference type="ChEBI" id="CHEBI:43474"/>
        <dbReference type="ChEBI" id="CHEBI:58173"/>
        <dbReference type="ChEBI" id="CHEBI:456216"/>
        <dbReference type="EC" id="6.3.2.2"/>
    </reaction>
</comment>
<dbReference type="AlphaFoldDB" id="A0A2P8GZE4"/>
<proteinExistence type="inferred from homology"/>
<sequence>MRKIGVEEELLLVHPDDGRPLALSGRVLADGHSHHLQAELQQEMIEIGSEPEEDLGALRASLLRHRRMADDRARAVGARTVAIASSPLPIEPHLTRDERYDWMAAHFGVTARRTMVCGCHVHVDVESREEGVAVLDRIRGWLPVLTALSADSPFHEGADTGYASYRSQIWSRWPSAGPLPVFGSVEALDAFERSLLSTGVLLDRGMLYFDTRLSSRYPTIEVRVADVCMDVEDTVTIAALTRALVQTAAAGWRSGDIPSPLPAAALRLASWRASAEGIGGSLVDPGTGEPSPARLVIDALLEHVGDALDESGDRERVASGVDGILRRGTGADRQRSVLSREGSLSAVMLDAAEITARGTH</sequence>
<dbReference type="Proteomes" id="UP000268291">
    <property type="component" value="Unassembled WGS sequence"/>
</dbReference>
<keyword evidence="3 5" id="KW-0067">ATP-binding</keyword>
<dbReference type="EMBL" id="PYAU01000001">
    <property type="protein sequence ID" value="PSL39332.1"/>
    <property type="molecule type" value="Genomic_DNA"/>
</dbReference>
<dbReference type="EMBL" id="RZGY01000001">
    <property type="protein sequence ID" value="RUQ86250.1"/>
    <property type="molecule type" value="Genomic_DNA"/>
</dbReference>
<dbReference type="EC" id="6.3.2.2" evidence="5"/>
<comment type="similarity">
    <text evidence="5">Belongs to the glutamate--cysteine ligase type 2 family. YbdK subfamily.</text>
</comment>
<dbReference type="SUPFAM" id="SSF55931">
    <property type="entry name" value="Glutamine synthetase/guanido kinase"/>
    <property type="match status" value="1"/>
</dbReference>
<gene>
    <name evidence="6" type="ORF">CLV49_2966</name>
    <name evidence="7" type="ORF">ELQ93_04420</name>
</gene>
<dbReference type="PANTHER" id="PTHR36510:SF1">
    <property type="entry name" value="GLUTAMATE--CYSTEINE LIGASE 2-RELATED"/>
    <property type="match status" value="1"/>
</dbReference>
<evidence type="ECO:0000256" key="4">
    <source>
        <dbReference type="ARBA" id="ARBA00048819"/>
    </source>
</evidence>
<evidence type="ECO:0000256" key="2">
    <source>
        <dbReference type="ARBA" id="ARBA00022741"/>
    </source>
</evidence>
<dbReference type="GO" id="GO:0004357">
    <property type="term" value="F:glutamate-cysteine ligase activity"/>
    <property type="evidence" value="ECO:0007669"/>
    <property type="project" value="UniProtKB-EC"/>
</dbReference>
<evidence type="ECO:0000313" key="9">
    <source>
        <dbReference type="Proteomes" id="UP000268291"/>
    </source>
</evidence>
<dbReference type="InterPro" id="IPR050141">
    <property type="entry name" value="GCL_type2/YbdK_subfam"/>
</dbReference>